<dbReference type="KEGG" id="mseo:MSEO_29740"/>
<dbReference type="SUPFAM" id="SSF48498">
    <property type="entry name" value="Tetracyclin repressor-like, C-terminal domain"/>
    <property type="match status" value="1"/>
</dbReference>
<feature type="DNA-binding region" description="H-T-H motif" evidence="4">
    <location>
        <begin position="36"/>
        <end position="55"/>
    </location>
</feature>
<sequence>MPPTAEARRQRSDARANYERIVHAGRELFAAKGTATHADVARAAGIGKATVFRVFPSREAMISAFLEPQTIWIEARVCEAILQARQGDPWTALAEALYDVIHRIRQDRIAGMVFDVDTHAVGDDAHRLATLSDELIALGIRAGRVRSEVTSRDLRRLIRGLALALSSEQEARPEEWDRCVELTLAACAVQQGKHSHAP</sequence>
<dbReference type="InterPro" id="IPR050109">
    <property type="entry name" value="HTH-type_TetR-like_transc_reg"/>
</dbReference>
<accession>A0A7I7P133</accession>
<keyword evidence="3" id="KW-0804">Transcription</keyword>
<dbReference type="PROSITE" id="PS50977">
    <property type="entry name" value="HTH_TETR_2"/>
    <property type="match status" value="1"/>
</dbReference>
<dbReference type="GO" id="GO:0003700">
    <property type="term" value="F:DNA-binding transcription factor activity"/>
    <property type="evidence" value="ECO:0007669"/>
    <property type="project" value="TreeGrafter"/>
</dbReference>
<dbReference type="PANTHER" id="PTHR30055:SF234">
    <property type="entry name" value="HTH-TYPE TRANSCRIPTIONAL REGULATOR BETI"/>
    <property type="match status" value="1"/>
</dbReference>
<proteinExistence type="predicted"/>
<dbReference type="Proteomes" id="UP000466632">
    <property type="component" value="Chromosome"/>
</dbReference>
<evidence type="ECO:0000256" key="1">
    <source>
        <dbReference type="ARBA" id="ARBA00023015"/>
    </source>
</evidence>
<keyword evidence="7" id="KW-1185">Reference proteome</keyword>
<evidence type="ECO:0000256" key="3">
    <source>
        <dbReference type="ARBA" id="ARBA00023163"/>
    </source>
</evidence>
<feature type="domain" description="HTH tetR-type" evidence="5">
    <location>
        <begin position="15"/>
        <end position="73"/>
    </location>
</feature>
<dbReference type="GO" id="GO:0000976">
    <property type="term" value="F:transcription cis-regulatory region binding"/>
    <property type="evidence" value="ECO:0007669"/>
    <property type="project" value="TreeGrafter"/>
</dbReference>
<dbReference type="PANTHER" id="PTHR30055">
    <property type="entry name" value="HTH-TYPE TRANSCRIPTIONAL REGULATOR RUTR"/>
    <property type="match status" value="1"/>
</dbReference>
<evidence type="ECO:0000256" key="4">
    <source>
        <dbReference type="PROSITE-ProRule" id="PRU00335"/>
    </source>
</evidence>
<protein>
    <submittedName>
        <fullName evidence="6">TetR family transcriptional regulator</fullName>
    </submittedName>
</protein>
<dbReference type="RefSeq" id="WP_163681508.1">
    <property type="nucleotide sequence ID" value="NZ_AP022582.1"/>
</dbReference>
<dbReference type="Pfam" id="PF00440">
    <property type="entry name" value="TetR_N"/>
    <property type="match status" value="1"/>
</dbReference>
<evidence type="ECO:0000256" key="2">
    <source>
        <dbReference type="ARBA" id="ARBA00023125"/>
    </source>
</evidence>
<dbReference type="InterPro" id="IPR036271">
    <property type="entry name" value="Tet_transcr_reg_TetR-rel_C_sf"/>
</dbReference>
<dbReference type="SUPFAM" id="SSF46689">
    <property type="entry name" value="Homeodomain-like"/>
    <property type="match status" value="1"/>
</dbReference>
<name>A0A7I7P133_9MYCO</name>
<reference evidence="6 7" key="1">
    <citation type="journal article" date="2019" name="Emerg. Microbes Infect.">
        <title>Comprehensive subspecies identification of 175 nontuberculous mycobacteria species based on 7547 genomic profiles.</title>
        <authorList>
            <person name="Matsumoto Y."/>
            <person name="Kinjo T."/>
            <person name="Motooka D."/>
            <person name="Nabeya D."/>
            <person name="Jung N."/>
            <person name="Uechi K."/>
            <person name="Horii T."/>
            <person name="Iida T."/>
            <person name="Fujita J."/>
            <person name="Nakamura S."/>
        </authorList>
    </citation>
    <scope>NUCLEOTIDE SEQUENCE [LARGE SCALE GENOMIC DNA]</scope>
    <source>
        <strain evidence="6 7">JCM 16018</strain>
    </source>
</reference>
<dbReference type="InterPro" id="IPR001647">
    <property type="entry name" value="HTH_TetR"/>
</dbReference>
<evidence type="ECO:0000313" key="6">
    <source>
        <dbReference type="EMBL" id="BBY02475.1"/>
    </source>
</evidence>
<dbReference type="AlphaFoldDB" id="A0A7I7P133"/>
<keyword evidence="1" id="KW-0805">Transcription regulation</keyword>
<gene>
    <name evidence="6" type="ORF">MSEO_29740</name>
</gene>
<keyword evidence="2 4" id="KW-0238">DNA-binding</keyword>
<dbReference type="Gene3D" id="1.10.357.10">
    <property type="entry name" value="Tetracycline Repressor, domain 2"/>
    <property type="match status" value="1"/>
</dbReference>
<dbReference type="EMBL" id="AP022582">
    <property type="protein sequence ID" value="BBY02475.1"/>
    <property type="molecule type" value="Genomic_DNA"/>
</dbReference>
<evidence type="ECO:0000259" key="5">
    <source>
        <dbReference type="PROSITE" id="PS50977"/>
    </source>
</evidence>
<evidence type="ECO:0000313" key="7">
    <source>
        <dbReference type="Proteomes" id="UP000466632"/>
    </source>
</evidence>
<organism evidence="6 7">
    <name type="scientific">Mycobacterium seoulense</name>
    <dbReference type="NCBI Taxonomy" id="386911"/>
    <lineage>
        <taxon>Bacteria</taxon>
        <taxon>Bacillati</taxon>
        <taxon>Actinomycetota</taxon>
        <taxon>Actinomycetes</taxon>
        <taxon>Mycobacteriales</taxon>
        <taxon>Mycobacteriaceae</taxon>
        <taxon>Mycobacterium</taxon>
    </lineage>
</organism>
<dbReference type="InterPro" id="IPR009057">
    <property type="entry name" value="Homeodomain-like_sf"/>
</dbReference>